<dbReference type="EMBL" id="BSYO01000021">
    <property type="protein sequence ID" value="GMH19593.1"/>
    <property type="molecule type" value="Genomic_DNA"/>
</dbReference>
<protein>
    <submittedName>
        <fullName evidence="2">Uncharacterized protein</fullName>
    </submittedName>
</protein>
<keyword evidence="3" id="KW-1185">Reference proteome</keyword>
<name>A0AAD3SWT1_NEPGR</name>
<sequence>MEKQQHLQIGGKCQPTSTDHIDASRRASPRTLGMPPLLGKSTKAPAMVLIHIKGIYKPREDPPNHLIGKRPATSLADKNSTPNKWRDPPDNINNSPPQQHPHVRQKGRSPSKI</sequence>
<organism evidence="2 3">
    <name type="scientific">Nepenthes gracilis</name>
    <name type="common">Slender pitcher plant</name>
    <dbReference type="NCBI Taxonomy" id="150966"/>
    <lineage>
        <taxon>Eukaryota</taxon>
        <taxon>Viridiplantae</taxon>
        <taxon>Streptophyta</taxon>
        <taxon>Embryophyta</taxon>
        <taxon>Tracheophyta</taxon>
        <taxon>Spermatophyta</taxon>
        <taxon>Magnoliopsida</taxon>
        <taxon>eudicotyledons</taxon>
        <taxon>Gunneridae</taxon>
        <taxon>Pentapetalae</taxon>
        <taxon>Caryophyllales</taxon>
        <taxon>Nepenthaceae</taxon>
        <taxon>Nepenthes</taxon>
    </lineage>
</organism>
<accession>A0AAD3SWT1</accession>
<feature type="region of interest" description="Disordered" evidence="1">
    <location>
        <begin position="1"/>
        <end position="113"/>
    </location>
</feature>
<dbReference type="AlphaFoldDB" id="A0AAD3SWT1"/>
<feature type="compositionally biased region" description="Basic residues" evidence="1">
    <location>
        <begin position="101"/>
        <end position="113"/>
    </location>
</feature>
<evidence type="ECO:0000313" key="3">
    <source>
        <dbReference type="Proteomes" id="UP001279734"/>
    </source>
</evidence>
<evidence type="ECO:0000313" key="2">
    <source>
        <dbReference type="EMBL" id="GMH19593.1"/>
    </source>
</evidence>
<comment type="caution">
    <text evidence="2">The sequence shown here is derived from an EMBL/GenBank/DDBJ whole genome shotgun (WGS) entry which is preliminary data.</text>
</comment>
<gene>
    <name evidence="2" type="ORF">Nepgr_021434</name>
</gene>
<evidence type="ECO:0000256" key="1">
    <source>
        <dbReference type="SAM" id="MobiDB-lite"/>
    </source>
</evidence>
<proteinExistence type="predicted"/>
<reference evidence="2" key="1">
    <citation type="submission" date="2023-05" db="EMBL/GenBank/DDBJ databases">
        <title>Nepenthes gracilis genome sequencing.</title>
        <authorList>
            <person name="Fukushima K."/>
        </authorList>
    </citation>
    <scope>NUCLEOTIDE SEQUENCE</scope>
    <source>
        <strain evidence="2">SING2019-196</strain>
    </source>
</reference>
<dbReference type="Proteomes" id="UP001279734">
    <property type="component" value="Unassembled WGS sequence"/>
</dbReference>